<accession>A0A832WBA9</accession>
<evidence type="ECO:0000313" key="3">
    <source>
        <dbReference type="Proteomes" id="UP000619545"/>
    </source>
</evidence>
<dbReference type="InterPro" id="IPR001048">
    <property type="entry name" value="Asp/Glu/Uridylate_kinase"/>
</dbReference>
<dbReference type="AlphaFoldDB" id="A0A832WBA9"/>
<protein>
    <recommendedName>
        <fullName evidence="1">Aspartate/glutamate/uridylate kinase domain-containing protein</fullName>
    </recommendedName>
</protein>
<dbReference type="InterPro" id="IPR011375">
    <property type="entry name" value="MfnE"/>
</dbReference>
<evidence type="ECO:0000259" key="1">
    <source>
        <dbReference type="Pfam" id="PF00696"/>
    </source>
</evidence>
<dbReference type="Pfam" id="PF00696">
    <property type="entry name" value="AA_kinase"/>
    <property type="match status" value="1"/>
</dbReference>
<dbReference type="PIRSF" id="PIRSF004857">
    <property type="entry name" value="Kin_aa_kin"/>
    <property type="match status" value="1"/>
</dbReference>
<dbReference type="OMA" id="WRFANIV"/>
<proteinExistence type="predicted"/>
<dbReference type="Gene3D" id="3.40.1160.10">
    <property type="entry name" value="Acetylglutamate kinase-like"/>
    <property type="match status" value="1"/>
</dbReference>
<gene>
    <name evidence="2" type="ORF">HA336_07045</name>
</gene>
<dbReference type="Proteomes" id="UP000619545">
    <property type="component" value="Unassembled WGS sequence"/>
</dbReference>
<dbReference type="InterPro" id="IPR036393">
    <property type="entry name" value="AceGlu_kinase-like_sf"/>
</dbReference>
<dbReference type="SUPFAM" id="SSF53633">
    <property type="entry name" value="Carbamate kinase-like"/>
    <property type="match status" value="1"/>
</dbReference>
<name>A0A832WBA9_9EURY</name>
<evidence type="ECO:0000313" key="2">
    <source>
        <dbReference type="EMBL" id="HII70968.1"/>
    </source>
</evidence>
<sequence length="205" mass="22513">MKVVLKAGTGAVKEVDAVKNAITAFEGELLVVPGGWRFANIVREVYEDGDLSDDAAHWMAIAAMDQTGYLLSDLLDLPTTEEPEFGGKLVLLPYRYLRMKDPLPHSWEITSDAISVYVAAEANANLVVFAKDVPGILEDPDDPSSLIREIDARELEGNWTALDPVAPRLAEEYDLELRVVYAGNPDNLLRAMRGEEFVGTRVVPG</sequence>
<dbReference type="RefSeq" id="WP_011019866.1">
    <property type="nucleotide sequence ID" value="NZ_DUJS01000004.1"/>
</dbReference>
<organism evidence="2 3">
    <name type="scientific">Methanopyrus kandleri</name>
    <dbReference type="NCBI Taxonomy" id="2320"/>
    <lineage>
        <taxon>Archaea</taxon>
        <taxon>Methanobacteriati</taxon>
        <taxon>Methanobacteriota</taxon>
        <taxon>Methanomada group</taxon>
        <taxon>Methanopyri</taxon>
        <taxon>Methanopyrales</taxon>
        <taxon>Methanopyraceae</taxon>
        <taxon>Methanopyrus</taxon>
    </lineage>
</organism>
<dbReference type="GeneID" id="1478093"/>
<dbReference type="EMBL" id="DUJS01000004">
    <property type="protein sequence ID" value="HII70968.1"/>
    <property type="molecule type" value="Genomic_DNA"/>
</dbReference>
<reference evidence="2" key="1">
    <citation type="journal article" date="2020" name="bioRxiv">
        <title>A rank-normalized archaeal taxonomy based on genome phylogeny resolves widespread incomplete and uneven classifications.</title>
        <authorList>
            <person name="Rinke C."/>
            <person name="Chuvochina M."/>
            <person name="Mussig A.J."/>
            <person name="Chaumeil P.-A."/>
            <person name="Waite D.W."/>
            <person name="Whitman W.B."/>
            <person name="Parks D.H."/>
            <person name="Hugenholtz P."/>
        </authorList>
    </citation>
    <scope>NUCLEOTIDE SEQUENCE</scope>
    <source>
        <strain evidence="2">UBA8853</strain>
    </source>
</reference>
<dbReference type="CDD" id="cd04240">
    <property type="entry name" value="AAK_UC"/>
    <property type="match status" value="1"/>
</dbReference>
<comment type="caution">
    <text evidence="2">The sequence shown here is derived from an EMBL/GenBank/DDBJ whole genome shotgun (WGS) entry which is preliminary data.</text>
</comment>
<feature type="domain" description="Aspartate/glutamate/uridylate kinase" evidence="1">
    <location>
        <begin position="105"/>
        <end position="157"/>
    </location>
</feature>